<evidence type="ECO:0000256" key="5">
    <source>
        <dbReference type="ARBA" id="ARBA00022605"/>
    </source>
</evidence>
<protein>
    <recommendedName>
        <fullName evidence="11">5-methyltetrahydropteroyltriglutamate--homocysteine methyltransferase</fullName>
        <ecNumber evidence="11">2.1.1.14</ecNumber>
    </recommendedName>
    <alternativeName>
        <fullName evidence="11">Cobalamin-independent methionine synthase</fullName>
    </alternativeName>
    <alternativeName>
        <fullName evidence="11">Methionine synthase, vitamin-B12 independent isozyme</fullName>
    </alternativeName>
</protein>
<comment type="function">
    <text evidence="1 11">Catalyzes the transfer of a methyl group from 5-methyltetrahydrofolate to homocysteine resulting in methionine formation.</text>
</comment>
<feature type="binding site" evidence="11">
    <location>
        <position position="727"/>
    </location>
    <ligand>
        <name>Zn(2+)</name>
        <dbReference type="ChEBI" id="CHEBI:29105"/>
        <note>catalytic</note>
    </ligand>
</feature>
<dbReference type="Pfam" id="PF08267">
    <property type="entry name" value="Meth_synt_1"/>
    <property type="match status" value="1"/>
</dbReference>
<dbReference type="GO" id="GO:0008270">
    <property type="term" value="F:zinc ion binding"/>
    <property type="evidence" value="ECO:0007669"/>
    <property type="project" value="InterPro"/>
</dbReference>
<name>A0A1H2PIT9_9BURK</name>
<dbReference type="EMBL" id="FNLO01000001">
    <property type="protein sequence ID" value="SDV46222.1"/>
    <property type="molecule type" value="Genomic_DNA"/>
</dbReference>
<dbReference type="InterPro" id="IPR006276">
    <property type="entry name" value="Cobalamin-indep_Met_synthase"/>
</dbReference>
<dbReference type="NCBIfam" id="TIGR01371">
    <property type="entry name" value="met_syn_B12ind"/>
    <property type="match status" value="1"/>
</dbReference>
<feature type="binding site" evidence="11">
    <location>
        <begin position="16"/>
        <end position="19"/>
    </location>
    <ligand>
        <name>5-methyltetrahydropteroyltri-L-glutamate</name>
        <dbReference type="ChEBI" id="CHEBI:58207"/>
    </ligand>
</feature>
<feature type="binding site" evidence="11 12">
    <location>
        <position position="562"/>
    </location>
    <ligand>
        <name>5-methyltetrahydropteroyltri-L-glutamate</name>
        <dbReference type="ChEBI" id="CHEBI:58207"/>
    </ligand>
</feature>
<dbReference type="Pfam" id="PF01717">
    <property type="entry name" value="Meth_synt_2"/>
    <property type="match status" value="1"/>
</dbReference>
<comment type="similarity">
    <text evidence="3 11">Belongs to the vitamin-B12 independent methionine synthase family.</text>
</comment>
<comment type="cofactor">
    <cofactor evidence="13">
        <name>Zn(2+)</name>
        <dbReference type="ChEBI" id="CHEBI:29105"/>
    </cofactor>
    <text evidence="13">Binds 2 Zn(2+) ions per subunit.</text>
</comment>
<feature type="domain" description="Cobalamin-independent methionine synthase MetE N-terminal" evidence="16">
    <location>
        <begin position="4"/>
        <end position="310"/>
    </location>
</feature>
<feature type="binding site" evidence="12">
    <location>
        <position position="19"/>
    </location>
    <ligand>
        <name>5-methyltetrahydropteroyltri-L-glutamate</name>
        <dbReference type="ChEBI" id="CHEBI:58207"/>
    </ligand>
</feature>
<evidence type="ECO:0000256" key="3">
    <source>
        <dbReference type="ARBA" id="ARBA00009553"/>
    </source>
</evidence>
<proteinExistence type="inferred from homology"/>
<sequence>MAQTHILGFPRIGAQRELKFALEAFWRGEAGPTQLTEVGARLRERHWARQREAGLDRVTVGDFAYYDQMLNTAALLGALPSRFGFDAKTLTLPQSFELARGNAAQPAMEMTKWFDTNYHFLVPELSAQTRFDGGVDWLFDEVTQARQLGHRIKPVLIGPITFLYLAKSHAADFERLSLLDAALDAYRRILARLAEHGADWVQVDEPALCLDLPAAWRAAAEHAYATLGGQNVRLLLATYFERADEHAAWLAKLPVAGVHVDLVRAPQQLAAWLDALPADRVLSAGIVDGRNIWRTDLRRALDTLAPVAAQLGERLWVAPSCSLLHVPVSLEAERRLDPQIKAWLAFAVEKLDETVALARGLSAGPAAIADALTASDTVQRTRRSSERVVNPLVQHRLAEVDADMAQRASPFAQRIAAQRAALDLPLLPTTTIGSFPQTPAIRQTRAAYRRGELDALGYLESIRAEIAHAVRRQEALGLDVLVHGEAERNDMVEYFGEQLWGYAFTENGWVQSYGSRCVKPPIIYGDVYRPEAMTVATTCYAQALTDRPMKGMLTGPVTMLQWSFVRDDQPRATTALQLALAIRDEVSDLERAGIRVIQIDEPAFREGLPLRRADWETYLEWAVRTFRIASTSVRDETQIHTHMCYSEFNDILPAIAAMDADVITIETSRSAMELLDGFGAFDYPNEIGPGVYDIHSPRVPAADAMRQLLDRACTVIPPERLWVNPDCGLKTRGWPETEAALANMVAAARALRERLAREGTAALTSR</sequence>
<feature type="binding site" evidence="11 12">
    <location>
        <begin position="516"/>
        <end position="517"/>
    </location>
    <ligand>
        <name>5-methyltetrahydropteroyltri-L-glutamate</name>
        <dbReference type="ChEBI" id="CHEBI:58207"/>
    </ligand>
</feature>
<feature type="binding site" evidence="13">
    <location>
        <position position="727"/>
    </location>
    <ligand>
        <name>Zn(2+)</name>
        <dbReference type="ChEBI" id="CHEBI:29105"/>
        <label>1</label>
        <note>catalytic</note>
    </ligand>
</feature>
<dbReference type="RefSeq" id="WP_091903640.1">
    <property type="nucleotide sequence ID" value="NZ_FNLO01000001.1"/>
</dbReference>
<dbReference type="Gene3D" id="3.20.20.210">
    <property type="match status" value="2"/>
</dbReference>
<dbReference type="UniPathway" id="UPA00051">
    <property type="reaction ID" value="UER00082"/>
</dbReference>
<dbReference type="PANTHER" id="PTHR30519">
    <property type="entry name" value="5-METHYLTETRAHYDROPTEROYLTRIGLUTAMATE--HOMOCYSTEINE METHYLTRANSFERASE"/>
    <property type="match status" value="1"/>
</dbReference>
<feature type="binding site" evidence="11">
    <location>
        <position position="485"/>
    </location>
    <ligand>
        <name>L-homocysteine</name>
        <dbReference type="ChEBI" id="CHEBI:58199"/>
    </ligand>
</feature>
<feature type="binding site" evidence="13">
    <location>
        <position position="644"/>
    </location>
    <ligand>
        <name>Zn(2+)</name>
        <dbReference type="ChEBI" id="CHEBI:29105"/>
        <label>1</label>
        <note>catalytic</note>
    </ligand>
</feature>
<evidence type="ECO:0000256" key="8">
    <source>
        <dbReference type="ARBA" id="ARBA00022737"/>
    </source>
</evidence>
<dbReference type="FunFam" id="3.20.20.210:FF:000002">
    <property type="entry name" value="5-methyltetrahydropteroyltriglutamate--homocysteine methyltransferase"/>
    <property type="match status" value="1"/>
</dbReference>
<feature type="domain" description="Cobalamin-independent methionine synthase MetE C-terminal/archaeal" evidence="15">
    <location>
        <begin position="427"/>
        <end position="749"/>
    </location>
</feature>
<keyword evidence="9 11" id="KW-0862">Zinc</keyword>
<evidence type="ECO:0000256" key="11">
    <source>
        <dbReference type="HAMAP-Rule" id="MF_00172"/>
    </source>
</evidence>
<feature type="binding site" evidence="11">
    <location>
        <position position="642"/>
    </location>
    <ligand>
        <name>Zn(2+)</name>
        <dbReference type="ChEBI" id="CHEBI:29105"/>
        <note>catalytic</note>
    </ligand>
</feature>
<comment type="cofactor">
    <cofactor evidence="11">
        <name>Zn(2+)</name>
        <dbReference type="ChEBI" id="CHEBI:29105"/>
    </cofactor>
    <text evidence="11">Binds 1 zinc ion per subunit.</text>
</comment>
<evidence type="ECO:0000256" key="2">
    <source>
        <dbReference type="ARBA" id="ARBA00004681"/>
    </source>
</evidence>
<organism evidence="17 18">
    <name type="scientific">Chitinasiproducens palmae</name>
    <dbReference type="NCBI Taxonomy" id="1770053"/>
    <lineage>
        <taxon>Bacteria</taxon>
        <taxon>Pseudomonadati</taxon>
        <taxon>Pseudomonadota</taxon>
        <taxon>Betaproteobacteria</taxon>
        <taxon>Burkholderiales</taxon>
        <taxon>Burkholderiaceae</taxon>
        <taxon>Chitinasiproducens</taxon>
    </lineage>
</organism>
<feature type="active site" description="Proton donor" evidence="11 14">
    <location>
        <position position="695"/>
    </location>
</feature>
<feature type="binding site" evidence="11 12">
    <location>
        <position position="600"/>
    </location>
    <ligand>
        <name>L-methionine</name>
        <dbReference type="ChEBI" id="CHEBI:57844"/>
    </ligand>
</feature>
<feature type="binding site" evidence="11">
    <location>
        <position position="644"/>
    </location>
    <ligand>
        <name>Zn(2+)</name>
        <dbReference type="ChEBI" id="CHEBI:29105"/>
        <note>catalytic</note>
    </ligand>
</feature>
<evidence type="ECO:0000313" key="18">
    <source>
        <dbReference type="Proteomes" id="UP000243719"/>
    </source>
</evidence>
<feature type="binding site" evidence="13">
    <location>
        <position position="642"/>
    </location>
    <ligand>
        <name>Zn(2+)</name>
        <dbReference type="ChEBI" id="CHEBI:29105"/>
        <label>1</label>
        <note>catalytic</note>
    </ligand>
</feature>
<gene>
    <name evidence="11" type="primary">metE</name>
    <name evidence="17" type="ORF">SAMN05216551_101182</name>
</gene>
<feature type="binding site" evidence="12">
    <location>
        <position position="117"/>
    </location>
    <ligand>
        <name>5-methyltetrahydropteroyltri-L-glutamate</name>
        <dbReference type="ChEBI" id="CHEBI:58207"/>
    </ligand>
</feature>
<evidence type="ECO:0000256" key="1">
    <source>
        <dbReference type="ARBA" id="ARBA00002777"/>
    </source>
</evidence>
<evidence type="ECO:0000256" key="4">
    <source>
        <dbReference type="ARBA" id="ARBA00022603"/>
    </source>
</evidence>
<dbReference type="CDD" id="cd03311">
    <property type="entry name" value="CIMS_C_terminal_like"/>
    <property type="match status" value="1"/>
</dbReference>
<feature type="binding site" evidence="11">
    <location>
        <position position="606"/>
    </location>
    <ligand>
        <name>5-methyltetrahydropteroyltri-L-glutamate</name>
        <dbReference type="ChEBI" id="CHEBI:58207"/>
    </ligand>
</feature>
<feature type="binding site" evidence="11 12">
    <location>
        <position position="485"/>
    </location>
    <ligand>
        <name>L-methionine</name>
        <dbReference type="ChEBI" id="CHEBI:57844"/>
    </ligand>
</feature>
<feature type="binding site" evidence="11 12">
    <location>
        <begin position="432"/>
        <end position="434"/>
    </location>
    <ligand>
        <name>L-methionine</name>
        <dbReference type="ChEBI" id="CHEBI:57844"/>
    </ligand>
</feature>
<evidence type="ECO:0000256" key="10">
    <source>
        <dbReference type="ARBA" id="ARBA00023167"/>
    </source>
</evidence>
<comment type="pathway">
    <text evidence="2 11">Amino-acid biosynthesis; L-methionine biosynthesis via de novo pathway; L-methionine from L-homocysteine (MetE route): step 1/1.</text>
</comment>
<dbReference type="HAMAP" id="MF_00172">
    <property type="entry name" value="Meth_synth"/>
    <property type="match status" value="1"/>
</dbReference>
<evidence type="ECO:0000256" key="6">
    <source>
        <dbReference type="ARBA" id="ARBA00022679"/>
    </source>
</evidence>
<evidence type="ECO:0000256" key="14">
    <source>
        <dbReference type="PIRSR" id="PIRSR000382-3"/>
    </source>
</evidence>
<feature type="binding site" evidence="13">
    <location>
        <position position="666"/>
    </location>
    <ligand>
        <name>Zn(2+)</name>
        <dbReference type="ChEBI" id="CHEBI:29105"/>
        <label>1</label>
        <note>catalytic</note>
    </ligand>
</feature>
<keyword evidence="7 11" id="KW-0479">Metal-binding</keyword>
<feature type="binding site" evidence="11">
    <location>
        <position position="666"/>
    </location>
    <ligand>
        <name>Zn(2+)</name>
        <dbReference type="ChEBI" id="CHEBI:29105"/>
        <note>catalytic</note>
    </ligand>
</feature>
<comment type="catalytic activity">
    <reaction evidence="11">
        <text>5-methyltetrahydropteroyltri-L-glutamate + L-homocysteine = tetrahydropteroyltri-L-glutamate + L-methionine</text>
        <dbReference type="Rhea" id="RHEA:21196"/>
        <dbReference type="ChEBI" id="CHEBI:57844"/>
        <dbReference type="ChEBI" id="CHEBI:58140"/>
        <dbReference type="ChEBI" id="CHEBI:58199"/>
        <dbReference type="ChEBI" id="CHEBI:58207"/>
        <dbReference type="EC" id="2.1.1.14"/>
    </reaction>
</comment>
<dbReference type="AlphaFoldDB" id="A0A1H2PIT9"/>
<evidence type="ECO:0000313" key="17">
    <source>
        <dbReference type="EMBL" id="SDV46222.1"/>
    </source>
</evidence>
<evidence type="ECO:0000256" key="7">
    <source>
        <dbReference type="ARBA" id="ARBA00022723"/>
    </source>
</evidence>
<evidence type="ECO:0000256" key="13">
    <source>
        <dbReference type="PIRSR" id="PIRSR000382-2"/>
    </source>
</evidence>
<evidence type="ECO:0000259" key="16">
    <source>
        <dbReference type="Pfam" id="PF08267"/>
    </source>
</evidence>
<dbReference type="SUPFAM" id="SSF51726">
    <property type="entry name" value="UROD/MetE-like"/>
    <property type="match status" value="2"/>
</dbReference>
<keyword evidence="6 11" id="KW-0808">Transferase</keyword>
<dbReference type="PIRSF" id="PIRSF000382">
    <property type="entry name" value="MeTrfase_B12_ind"/>
    <property type="match status" value="1"/>
</dbReference>
<feature type="binding site" evidence="11">
    <location>
        <position position="112"/>
    </location>
    <ligand>
        <name>5-methyltetrahydropteroyltri-L-glutamate</name>
        <dbReference type="ChEBI" id="CHEBI:58207"/>
    </ligand>
</feature>
<evidence type="ECO:0000259" key="15">
    <source>
        <dbReference type="Pfam" id="PF01717"/>
    </source>
</evidence>
<keyword evidence="18" id="KW-1185">Reference proteome</keyword>
<feature type="binding site" evidence="11 12">
    <location>
        <begin position="432"/>
        <end position="434"/>
    </location>
    <ligand>
        <name>L-homocysteine</name>
        <dbReference type="ChEBI" id="CHEBI:58199"/>
    </ligand>
</feature>
<keyword evidence="10 11" id="KW-0486">Methionine biosynthesis</keyword>
<evidence type="ECO:0000256" key="9">
    <source>
        <dbReference type="ARBA" id="ARBA00022833"/>
    </source>
</evidence>
<dbReference type="CDD" id="cd03312">
    <property type="entry name" value="CIMS_N_terminal_like"/>
    <property type="match status" value="1"/>
</dbReference>
<dbReference type="InterPro" id="IPR013215">
    <property type="entry name" value="Cbl-indep_Met_Synth_N"/>
</dbReference>
<dbReference type="GO" id="GO:0009086">
    <property type="term" value="P:methionine biosynthetic process"/>
    <property type="evidence" value="ECO:0007669"/>
    <property type="project" value="UniProtKB-UniRule"/>
</dbReference>
<dbReference type="NCBIfam" id="NF003556">
    <property type="entry name" value="PRK05222.1"/>
    <property type="match status" value="1"/>
</dbReference>
<keyword evidence="5 11" id="KW-0028">Amino-acid biosynthesis</keyword>
<dbReference type="STRING" id="1770053.SAMN05216551_101182"/>
<keyword evidence="8 11" id="KW-0677">Repeat</keyword>
<dbReference type="GO" id="GO:0003871">
    <property type="term" value="F:5-methyltetrahydropteroyltriglutamate-homocysteine S-methyltransferase activity"/>
    <property type="evidence" value="ECO:0007669"/>
    <property type="project" value="UniProtKB-UniRule"/>
</dbReference>
<keyword evidence="4 11" id="KW-0489">Methyltransferase</keyword>
<dbReference type="GO" id="GO:0032259">
    <property type="term" value="P:methylation"/>
    <property type="evidence" value="ECO:0007669"/>
    <property type="project" value="UniProtKB-KW"/>
</dbReference>
<dbReference type="OrthoDB" id="244285at2"/>
<dbReference type="EC" id="2.1.1.14" evidence="11"/>
<dbReference type="InterPro" id="IPR038071">
    <property type="entry name" value="UROD/MetE-like_sf"/>
</dbReference>
<feature type="binding site" evidence="11 12">
    <location>
        <position position="600"/>
    </location>
    <ligand>
        <name>L-homocysteine</name>
        <dbReference type="ChEBI" id="CHEBI:58199"/>
    </ligand>
</feature>
<accession>A0A1H2PIT9</accession>
<reference evidence="18" key="1">
    <citation type="submission" date="2016-09" db="EMBL/GenBank/DDBJ databases">
        <authorList>
            <person name="Varghese N."/>
            <person name="Submissions S."/>
        </authorList>
    </citation>
    <scope>NUCLEOTIDE SEQUENCE [LARGE SCALE GENOMIC DNA]</scope>
    <source>
        <strain evidence="18">JS23</strain>
    </source>
</reference>
<dbReference type="Proteomes" id="UP000243719">
    <property type="component" value="Unassembled WGS sequence"/>
</dbReference>
<evidence type="ECO:0000256" key="12">
    <source>
        <dbReference type="PIRSR" id="PIRSR000382-1"/>
    </source>
</evidence>
<dbReference type="InterPro" id="IPR002629">
    <property type="entry name" value="Met_Synth_C/arc"/>
</dbReference>